<gene>
    <name evidence="7" type="ORF">S03H2_52720</name>
</gene>
<reference evidence="7" key="1">
    <citation type="journal article" date="2014" name="Front. Microbiol.">
        <title>High frequency of phylogenetically diverse reductive dehalogenase-homologous genes in deep subseafloor sedimentary metagenomes.</title>
        <authorList>
            <person name="Kawai M."/>
            <person name="Futagami T."/>
            <person name="Toyoda A."/>
            <person name="Takaki Y."/>
            <person name="Nishi S."/>
            <person name="Hori S."/>
            <person name="Arai W."/>
            <person name="Tsubouchi T."/>
            <person name="Morono Y."/>
            <person name="Uchiyama I."/>
            <person name="Ito T."/>
            <person name="Fujiyama A."/>
            <person name="Inagaki F."/>
            <person name="Takami H."/>
        </authorList>
    </citation>
    <scope>NUCLEOTIDE SEQUENCE</scope>
    <source>
        <strain evidence="7">Expedition CK06-06</strain>
    </source>
</reference>
<dbReference type="InterPro" id="IPR001851">
    <property type="entry name" value="ABC_transp_permease"/>
</dbReference>
<dbReference type="PANTHER" id="PTHR32196:SF72">
    <property type="entry name" value="RIBOSE IMPORT PERMEASE PROTEIN RBSC"/>
    <property type="match status" value="1"/>
</dbReference>
<feature type="transmembrane region" description="Helical" evidence="6">
    <location>
        <begin position="55"/>
        <end position="74"/>
    </location>
</feature>
<name>X1IQ82_9ZZZZ</name>
<comment type="caution">
    <text evidence="7">The sequence shown here is derived from an EMBL/GenBank/DDBJ whole genome shotgun (WGS) entry which is preliminary data.</text>
</comment>
<keyword evidence="5 6" id="KW-0472">Membrane</keyword>
<dbReference type="GO" id="GO:0022857">
    <property type="term" value="F:transmembrane transporter activity"/>
    <property type="evidence" value="ECO:0007669"/>
    <property type="project" value="InterPro"/>
</dbReference>
<evidence type="ECO:0000256" key="5">
    <source>
        <dbReference type="ARBA" id="ARBA00023136"/>
    </source>
</evidence>
<proteinExistence type="predicted"/>
<organism evidence="7">
    <name type="scientific">marine sediment metagenome</name>
    <dbReference type="NCBI Taxonomy" id="412755"/>
    <lineage>
        <taxon>unclassified sequences</taxon>
        <taxon>metagenomes</taxon>
        <taxon>ecological metagenomes</taxon>
    </lineage>
</organism>
<dbReference type="PANTHER" id="PTHR32196">
    <property type="entry name" value="ABC TRANSPORTER PERMEASE PROTEIN YPHD-RELATED-RELATED"/>
    <property type="match status" value="1"/>
</dbReference>
<dbReference type="Pfam" id="PF02653">
    <property type="entry name" value="BPD_transp_2"/>
    <property type="match status" value="1"/>
</dbReference>
<evidence type="ECO:0008006" key="8">
    <source>
        <dbReference type="Google" id="ProtNLM"/>
    </source>
</evidence>
<sequence length="100" mass="10344">MLQSTIRGVASVGQAFVILTAGIDLSIGGVGLMTGILGASIMTEFPWLNIVGYPFSPYIVIPIMLLVGAAWGALNGSLVSRIGVPPLIATLGMWEICKGV</sequence>
<evidence type="ECO:0000256" key="2">
    <source>
        <dbReference type="ARBA" id="ARBA00022475"/>
    </source>
</evidence>
<dbReference type="AlphaFoldDB" id="X1IQ82"/>
<evidence type="ECO:0000256" key="6">
    <source>
        <dbReference type="SAM" id="Phobius"/>
    </source>
</evidence>
<evidence type="ECO:0000256" key="3">
    <source>
        <dbReference type="ARBA" id="ARBA00022692"/>
    </source>
</evidence>
<feature type="non-terminal residue" evidence="7">
    <location>
        <position position="100"/>
    </location>
</feature>
<dbReference type="GO" id="GO:0005886">
    <property type="term" value="C:plasma membrane"/>
    <property type="evidence" value="ECO:0007669"/>
    <property type="project" value="UniProtKB-SubCell"/>
</dbReference>
<evidence type="ECO:0000256" key="4">
    <source>
        <dbReference type="ARBA" id="ARBA00022989"/>
    </source>
</evidence>
<accession>X1IQ82</accession>
<evidence type="ECO:0000256" key="1">
    <source>
        <dbReference type="ARBA" id="ARBA00004651"/>
    </source>
</evidence>
<dbReference type="EMBL" id="BARU01033512">
    <property type="protein sequence ID" value="GAH68279.1"/>
    <property type="molecule type" value="Genomic_DNA"/>
</dbReference>
<evidence type="ECO:0000313" key="7">
    <source>
        <dbReference type="EMBL" id="GAH68279.1"/>
    </source>
</evidence>
<keyword evidence="3 6" id="KW-0812">Transmembrane</keyword>
<comment type="subcellular location">
    <subcellularLocation>
        <location evidence="1">Cell membrane</location>
        <topology evidence="1">Multi-pass membrane protein</topology>
    </subcellularLocation>
</comment>
<feature type="transmembrane region" description="Helical" evidence="6">
    <location>
        <begin position="12"/>
        <end position="43"/>
    </location>
</feature>
<protein>
    <recommendedName>
        <fullName evidence="8">ABC transporter permease</fullName>
    </recommendedName>
</protein>
<keyword evidence="4 6" id="KW-1133">Transmembrane helix</keyword>
<keyword evidence="2" id="KW-1003">Cell membrane</keyword>